<gene>
    <name evidence="2" type="ORF">B296_00028444</name>
</gene>
<sequence>HPSPSGTPASPSIPFFVIRSPNPTAMPGTIQVSVLELMEPPPSASPALTDGKTSSLSLKGFSVFLLFSGSPFAFVFLLVTMLMFPLLQLPRERGSTKQWGRWKSHCDSIFVNANNKGSCRLAEFKTLSVVEKGMLDDTCPLEGGGTVRVRLQFLLSEEERLRIHELVS</sequence>
<organism evidence="2 3">
    <name type="scientific">Ensete ventricosum</name>
    <name type="common">Abyssinian banana</name>
    <name type="synonym">Musa ensete</name>
    <dbReference type="NCBI Taxonomy" id="4639"/>
    <lineage>
        <taxon>Eukaryota</taxon>
        <taxon>Viridiplantae</taxon>
        <taxon>Streptophyta</taxon>
        <taxon>Embryophyta</taxon>
        <taxon>Tracheophyta</taxon>
        <taxon>Spermatophyta</taxon>
        <taxon>Magnoliopsida</taxon>
        <taxon>Liliopsida</taxon>
        <taxon>Zingiberales</taxon>
        <taxon>Musaceae</taxon>
        <taxon>Ensete</taxon>
    </lineage>
</organism>
<keyword evidence="1" id="KW-0812">Transmembrane</keyword>
<feature type="non-terminal residue" evidence="2">
    <location>
        <position position="1"/>
    </location>
</feature>
<dbReference type="Proteomes" id="UP000287651">
    <property type="component" value="Unassembled WGS sequence"/>
</dbReference>
<reference evidence="2 3" key="1">
    <citation type="journal article" date="2014" name="Agronomy (Basel)">
        <title>A Draft Genome Sequence for Ensete ventricosum, the Drought-Tolerant Tree Against Hunger.</title>
        <authorList>
            <person name="Harrison J."/>
            <person name="Moore K.A."/>
            <person name="Paszkiewicz K."/>
            <person name="Jones T."/>
            <person name="Grant M."/>
            <person name="Ambacheew D."/>
            <person name="Muzemil S."/>
            <person name="Studholme D.J."/>
        </authorList>
    </citation>
    <scope>NUCLEOTIDE SEQUENCE [LARGE SCALE GENOMIC DNA]</scope>
</reference>
<dbReference type="PANTHER" id="PTHR36810">
    <property type="entry name" value="BNACNNG47150D PROTEIN"/>
    <property type="match status" value="1"/>
</dbReference>
<comment type="caution">
    <text evidence="2">The sequence shown here is derived from an EMBL/GenBank/DDBJ whole genome shotgun (WGS) entry which is preliminary data.</text>
</comment>
<keyword evidence="1" id="KW-0472">Membrane</keyword>
<evidence type="ECO:0000256" key="1">
    <source>
        <dbReference type="SAM" id="Phobius"/>
    </source>
</evidence>
<dbReference type="PANTHER" id="PTHR36810:SF1">
    <property type="entry name" value="OS05G0232200 PROTEIN"/>
    <property type="match status" value="1"/>
</dbReference>
<evidence type="ECO:0000313" key="3">
    <source>
        <dbReference type="Proteomes" id="UP000287651"/>
    </source>
</evidence>
<name>A0A427AMU2_ENSVE</name>
<feature type="transmembrane region" description="Helical" evidence="1">
    <location>
        <begin position="61"/>
        <end position="87"/>
    </location>
</feature>
<keyword evidence="1" id="KW-1133">Transmembrane helix</keyword>
<evidence type="ECO:0000313" key="2">
    <source>
        <dbReference type="EMBL" id="RRT77533.1"/>
    </source>
</evidence>
<dbReference type="AlphaFoldDB" id="A0A427AMU2"/>
<accession>A0A427AMU2</accession>
<protein>
    <submittedName>
        <fullName evidence="2">Uncharacterized protein</fullName>
    </submittedName>
</protein>
<proteinExistence type="predicted"/>
<dbReference type="EMBL" id="AMZH03001908">
    <property type="protein sequence ID" value="RRT77533.1"/>
    <property type="molecule type" value="Genomic_DNA"/>
</dbReference>